<evidence type="ECO:0000256" key="3">
    <source>
        <dbReference type="ARBA" id="ARBA00023015"/>
    </source>
</evidence>
<comment type="caution">
    <text evidence="10">The sequence shown here is derived from an EMBL/GenBank/DDBJ whole genome shotgun (WGS) entry which is preliminary data.</text>
</comment>
<name>A0A4Q1AKU4_9BACT</name>
<sequence length="228" mass="27123">MDEKILERFSNYSILCVEDEAGIRKRLVNTLKYYFDDVVDAANGEEGYELYLEYKPDIILSDIEMPEQNGIEMVKKIREKDFHTIIIMVTAYSNEEYLLDLINLNINHYILKPINSENLFSGIIKALGERLTSNLIFTQDCYFDVQRYEFIYQESVVPLRKRDKEFLLLLYRYKNQIVSYEIIDEYIWKDKNMTMSALKTFIKELRQKLPINLIENISQTGYKLNSIL</sequence>
<protein>
    <submittedName>
        <fullName evidence="10">DNA-binding response regulator</fullName>
    </submittedName>
</protein>
<feature type="domain" description="OmpR/PhoB-type" evidence="9">
    <location>
        <begin position="133"/>
        <end position="226"/>
    </location>
</feature>
<organism evidence="10 11">
    <name type="scientific">Halarcobacter ebronensis</name>
    <dbReference type="NCBI Taxonomy" id="1462615"/>
    <lineage>
        <taxon>Bacteria</taxon>
        <taxon>Pseudomonadati</taxon>
        <taxon>Campylobacterota</taxon>
        <taxon>Epsilonproteobacteria</taxon>
        <taxon>Campylobacterales</taxon>
        <taxon>Arcobacteraceae</taxon>
        <taxon>Halarcobacter</taxon>
    </lineage>
</organism>
<evidence type="ECO:0000313" key="10">
    <source>
        <dbReference type="EMBL" id="RXK05511.1"/>
    </source>
</evidence>
<keyword evidence="4 7" id="KW-0238">DNA-binding</keyword>
<accession>A0A4Q1AKU4</accession>
<keyword evidence="11" id="KW-1185">Reference proteome</keyword>
<dbReference type="EMBL" id="PDKK01000006">
    <property type="protein sequence ID" value="RXK05511.1"/>
    <property type="molecule type" value="Genomic_DNA"/>
</dbReference>
<dbReference type="PANTHER" id="PTHR48111:SF1">
    <property type="entry name" value="TWO-COMPONENT RESPONSE REGULATOR ORR33"/>
    <property type="match status" value="1"/>
</dbReference>
<dbReference type="GO" id="GO:0005829">
    <property type="term" value="C:cytosol"/>
    <property type="evidence" value="ECO:0007669"/>
    <property type="project" value="TreeGrafter"/>
</dbReference>
<feature type="DNA-binding region" description="OmpR/PhoB-type" evidence="7">
    <location>
        <begin position="133"/>
        <end position="226"/>
    </location>
</feature>
<dbReference type="PROSITE" id="PS51755">
    <property type="entry name" value="OMPR_PHOB"/>
    <property type="match status" value="1"/>
</dbReference>
<dbReference type="InterPro" id="IPR001867">
    <property type="entry name" value="OmpR/PhoB-type_DNA-bd"/>
</dbReference>
<dbReference type="Proteomes" id="UP000289758">
    <property type="component" value="Unassembled WGS sequence"/>
</dbReference>
<keyword evidence="3" id="KW-0805">Transcription regulation</keyword>
<dbReference type="InterPro" id="IPR011006">
    <property type="entry name" value="CheY-like_superfamily"/>
</dbReference>
<keyword evidence="2" id="KW-0902">Two-component regulatory system</keyword>
<dbReference type="Gene3D" id="1.10.10.10">
    <property type="entry name" value="Winged helix-like DNA-binding domain superfamily/Winged helix DNA-binding domain"/>
    <property type="match status" value="1"/>
</dbReference>
<keyword evidence="1 6" id="KW-0597">Phosphoprotein</keyword>
<dbReference type="GO" id="GO:0000976">
    <property type="term" value="F:transcription cis-regulatory region binding"/>
    <property type="evidence" value="ECO:0007669"/>
    <property type="project" value="TreeGrafter"/>
</dbReference>
<dbReference type="SMART" id="SM00448">
    <property type="entry name" value="REC"/>
    <property type="match status" value="1"/>
</dbReference>
<dbReference type="GO" id="GO:0006355">
    <property type="term" value="P:regulation of DNA-templated transcription"/>
    <property type="evidence" value="ECO:0007669"/>
    <property type="project" value="InterPro"/>
</dbReference>
<dbReference type="SUPFAM" id="SSF52172">
    <property type="entry name" value="CheY-like"/>
    <property type="match status" value="1"/>
</dbReference>
<evidence type="ECO:0000256" key="5">
    <source>
        <dbReference type="ARBA" id="ARBA00023163"/>
    </source>
</evidence>
<dbReference type="SMART" id="SM00862">
    <property type="entry name" value="Trans_reg_C"/>
    <property type="match status" value="1"/>
</dbReference>
<dbReference type="RefSeq" id="WP_129087264.1">
    <property type="nucleotide sequence ID" value="NZ_CP053836.1"/>
</dbReference>
<dbReference type="GO" id="GO:0000156">
    <property type="term" value="F:phosphorelay response regulator activity"/>
    <property type="evidence" value="ECO:0007669"/>
    <property type="project" value="TreeGrafter"/>
</dbReference>
<evidence type="ECO:0000256" key="2">
    <source>
        <dbReference type="ARBA" id="ARBA00023012"/>
    </source>
</evidence>
<dbReference type="InterPro" id="IPR036388">
    <property type="entry name" value="WH-like_DNA-bd_sf"/>
</dbReference>
<dbReference type="AlphaFoldDB" id="A0A4Q1AKU4"/>
<reference evidence="10 11" key="1">
    <citation type="submission" date="2017-10" db="EMBL/GenBank/DDBJ databases">
        <title>Genomics of the genus Arcobacter.</title>
        <authorList>
            <person name="Perez-Cataluna A."/>
            <person name="Figueras M.J."/>
        </authorList>
    </citation>
    <scope>NUCLEOTIDE SEQUENCE [LARGE SCALE GENOMIC DNA]</scope>
    <source>
        <strain evidence="10 11">CECT 8441</strain>
    </source>
</reference>
<dbReference type="Pfam" id="PF00072">
    <property type="entry name" value="Response_reg"/>
    <property type="match status" value="1"/>
</dbReference>
<evidence type="ECO:0000256" key="7">
    <source>
        <dbReference type="PROSITE-ProRule" id="PRU01091"/>
    </source>
</evidence>
<dbReference type="OrthoDB" id="5343052at2"/>
<dbReference type="GO" id="GO:0032993">
    <property type="term" value="C:protein-DNA complex"/>
    <property type="evidence" value="ECO:0007669"/>
    <property type="project" value="TreeGrafter"/>
</dbReference>
<evidence type="ECO:0000256" key="6">
    <source>
        <dbReference type="PROSITE-ProRule" id="PRU00169"/>
    </source>
</evidence>
<keyword evidence="5" id="KW-0804">Transcription</keyword>
<evidence type="ECO:0000259" key="8">
    <source>
        <dbReference type="PROSITE" id="PS50110"/>
    </source>
</evidence>
<feature type="domain" description="Response regulatory" evidence="8">
    <location>
        <begin position="13"/>
        <end position="127"/>
    </location>
</feature>
<evidence type="ECO:0000256" key="1">
    <source>
        <dbReference type="ARBA" id="ARBA00022553"/>
    </source>
</evidence>
<dbReference type="PROSITE" id="PS50110">
    <property type="entry name" value="RESPONSE_REGULATORY"/>
    <property type="match status" value="1"/>
</dbReference>
<gene>
    <name evidence="10" type="ORF">CRV07_08345</name>
</gene>
<dbReference type="CDD" id="cd17536">
    <property type="entry name" value="REC_YesN-like"/>
    <property type="match status" value="1"/>
</dbReference>
<dbReference type="Pfam" id="PF00486">
    <property type="entry name" value="Trans_reg_C"/>
    <property type="match status" value="1"/>
</dbReference>
<dbReference type="PANTHER" id="PTHR48111">
    <property type="entry name" value="REGULATOR OF RPOS"/>
    <property type="match status" value="1"/>
</dbReference>
<evidence type="ECO:0000259" key="9">
    <source>
        <dbReference type="PROSITE" id="PS51755"/>
    </source>
</evidence>
<proteinExistence type="predicted"/>
<evidence type="ECO:0000256" key="4">
    <source>
        <dbReference type="ARBA" id="ARBA00023125"/>
    </source>
</evidence>
<feature type="modified residue" description="4-aspartylphosphate" evidence="6">
    <location>
        <position position="62"/>
    </location>
</feature>
<dbReference type="InterPro" id="IPR039420">
    <property type="entry name" value="WalR-like"/>
</dbReference>
<dbReference type="Gene3D" id="3.40.50.2300">
    <property type="match status" value="1"/>
</dbReference>
<evidence type="ECO:0000313" key="11">
    <source>
        <dbReference type="Proteomes" id="UP000289758"/>
    </source>
</evidence>
<dbReference type="InterPro" id="IPR001789">
    <property type="entry name" value="Sig_transdc_resp-reg_receiver"/>
</dbReference>